<accession>A0ABW2JNV3</accession>
<comment type="caution">
    <text evidence="2">The sequence shown here is derived from an EMBL/GenBank/DDBJ whole genome shotgun (WGS) entry which is preliminary data.</text>
</comment>
<organism evidence="2 3">
    <name type="scientific">Streptomyces monticola</name>
    <dbReference type="NCBI Taxonomy" id="2666263"/>
    <lineage>
        <taxon>Bacteria</taxon>
        <taxon>Bacillati</taxon>
        <taxon>Actinomycetota</taxon>
        <taxon>Actinomycetes</taxon>
        <taxon>Kitasatosporales</taxon>
        <taxon>Streptomycetaceae</taxon>
        <taxon>Streptomyces</taxon>
    </lineage>
</organism>
<dbReference type="EMBL" id="JBHTCF010000010">
    <property type="protein sequence ID" value="MFC7307068.1"/>
    <property type="molecule type" value="Genomic_DNA"/>
</dbReference>
<proteinExistence type="predicted"/>
<evidence type="ECO:0000313" key="3">
    <source>
        <dbReference type="Proteomes" id="UP001596523"/>
    </source>
</evidence>
<dbReference type="InterPro" id="IPR006827">
    <property type="entry name" value="Lant_deHydtase_N"/>
</dbReference>
<evidence type="ECO:0000259" key="1">
    <source>
        <dbReference type="Pfam" id="PF04738"/>
    </source>
</evidence>
<evidence type="ECO:0000313" key="2">
    <source>
        <dbReference type="EMBL" id="MFC7307068.1"/>
    </source>
</evidence>
<keyword evidence="3" id="KW-1185">Reference proteome</keyword>
<sequence length="826" mass="90989">MSGFPFELMQLLVSDDATGAAQRLVRARRAVERAVAASHSADLLATARSRADGAALRAVRKRKLPPPQIRSEVGSEEIRAMLEEFAGLLDEEAHANERFLELFPLEELATSDRVLTLFQESAQLRDALLVSNESSEPVLANWIAKTREPGWRWHKDDRPRIDTLVRHLQRACAKNDTTGHLGPFTLGVFAPGSRGMSAESVPLRRHPLLSRWAGEAIAAAMREDPEVLRQCRPRRAPGAAVSGDTLTVFSIDYTAKVQDVGEATRIRPPVPLDALDLSVFAQCDGDRTTAQVAREIDPRYRPGDPLPQAVLDSFARLEQLGAVLVGPELPYGVPDPLPELGAYEGDPEAVAWRGMLRQAARHLGDFGAVESGTVERRAALDALKSDFETYTGVPAERGRGTFYGDRSVLHEDCSGRYADLSIGHPVTEFLADELPVAYDLAMAAPRLRIAAESELLGDWFATRFRGRSEVTLYDFLDGFVADSEELAAPYAKIDDEETDFLDRVESACLSGGTYGDAEVTVSPDVVRELVAATGASQPVLCNPDLMIAAESPAHLATGDFYAVISELHANEESLSHGLFGPTLDERYPDFAYSVLDGYRQLLAADEDIACVTLAHRNKSYIRVPLDTVEIEASGRSPRPREQVFGLADLRVTRVEGTLRLRRPGSERFLRMAALPYAWLGVRHNPFVPFGFARCQGGKLLAGRHHAHMPRIRMGPVVLQRQSWRVAAPDLSARHRRDAFLKVQELRQEVGLTRHVYAKIPGETKPVYCDLDSPLLVRQLTRLAGQATGPVELSEMLPGPEHLWVSDQDGHYTSELRFAAFSVPAPH</sequence>
<feature type="domain" description="Lantibiotic dehydratase N-terminal" evidence="1">
    <location>
        <begin position="122"/>
        <end position="777"/>
    </location>
</feature>
<dbReference type="Proteomes" id="UP001596523">
    <property type="component" value="Unassembled WGS sequence"/>
</dbReference>
<dbReference type="Pfam" id="PF04738">
    <property type="entry name" value="Lant_dehydr_N"/>
    <property type="match status" value="1"/>
</dbReference>
<name>A0ABW2JNV3_9ACTN</name>
<gene>
    <name evidence="2" type="ORF">ACFQVC_22920</name>
</gene>
<reference evidence="3" key="1">
    <citation type="journal article" date="2019" name="Int. J. Syst. Evol. Microbiol.">
        <title>The Global Catalogue of Microorganisms (GCM) 10K type strain sequencing project: providing services to taxonomists for standard genome sequencing and annotation.</title>
        <authorList>
            <consortium name="The Broad Institute Genomics Platform"/>
            <consortium name="The Broad Institute Genome Sequencing Center for Infectious Disease"/>
            <person name="Wu L."/>
            <person name="Ma J."/>
        </authorList>
    </citation>
    <scope>NUCLEOTIDE SEQUENCE [LARGE SCALE GENOMIC DNA]</scope>
    <source>
        <strain evidence="3">SYNS20</strain>
    </source>
</reference>
<dbReference type="RefSeq" id="WP_381833345.1">
    <property type="nucleotide sequence ID" value="NZ_JBHTCF010000010.1"/>
</dbReference>
<protein>
    <submittedName>
        <fullName evidence="2">Lantibiotic dehydratase</fullName>
    </submittedName>
</protein>